<dbReference type="SUPFAM" id="SSF52096">
    <property type="entry name" value="ClpP/crotonase"/>
    <property type="match status" value="1"/>
</dbReference>
<proteinExistence type="inferred from homology"/>
<dbReference type="InterPro" id="IPR001753">
    <property type="entry name" value="Enoyl-CoA_hydra/iso"/>
</dbReference>
<organism evidence="3 4">
    <name type="scientific">Actinomadura keratinilytica</name>
    <dbReference type="NCBI Taxonomy" id="547461"/>
    <lineage>
        <taxon>Bacteria</taxon>
        <taxon>Bacillati</taxon>
        <taxon>Actinomycetota</taxon>
        <taxon>Actinomycetes</taxon>
        <taxon>Streptosporangiales</taxon>
        <taxon>Thermomonosporaceae</taxon>
        <taxon>Actinomadura</taxon>
    </lineage>
</organism>
<gene>
    <name evidence="3" type="ORF">GCM10022416_00680</name>
</gene>
<accession>A0ABP7XVM4</accession>
<dbReference type="PANTHER" id="PTHR11941">
    <property type="entry name" value="ENOYL-COA HYDRATASE-RELATED"/>
    <property type="match status" value="1"/>
</dbReference>
<name>A0ABP7XVM4_9ACTN</name>
<comment type="caution">
    <text evidence="3">The sequence shown here is derived from an EMBL/GenBank/DDBJ whole genome shotgun (WGS) entry which is preliminary data.</text>
</comment>
<protein>
    <submittedName>
        <fullName evidence="3">Enoyl-CoA hydratase-related protein</fullName>
    </submittedName>
</protein>
<reference evidence="4" key="1">
    <citation type="journal article" date="2019" name="Int. J. Syst. Evol. Microbiol.">
        <title>The Global Catalogue of Microorganisms (GCM) 10K type strain sequencing project: providing services to taxonomists for standard genome sequencing and annotation.</title>
        <authorList>
            <consortium name="The Broad Institute Genomics Platform"/>
            <consortium name="The Broad Institute Genome Sequencing Center for Infectious Disease"/>
            <person name="Wu L."/>
            <person name="Ma J."/>
        </authorList>
    </citation>
    <scope>NUCLEOTIDE SEQUENCE [LARGE SCALE GENOMIC DNA]</scope>
    <source>
        <strain evidence="4">JCM 17316</strain>
    </source>
</reference>
<dbReference type="RefSeq" id="WP_345016181.1">
    <property type="nucleotide sequence ID" value="NZ_BAABDO010000001.1"/>
</dbReference>
<dbReference type="CDD" id="cd06558">
    <property type="entry name" value="crotonase-like"/>
    <property type="match status" value="1"/>
</dbReference>
<dbReference type="Pfam" id="PF00378">
    <property type="entry name" value="ECH_1"/>
    <property type="match status" value="1"/>
</dbReference>
<dbReference type="Proteomes" id="UP001500266">
    <property type="component" value="Unassembled WGS sequence"/>
</dbReference>
<dbReference type="InterPro" id="IPR029045">
    <property type="entry name" value="ClpP/crotonase-like_dom_sf"/>
</dbReference>
<dbReference type="EMBL" id="BAABDO010000001">
    <property type="protein sequence ID" value="GAA4126748.1"/>
    <property type="molecule type" value="Genomic_DNA"/>
</dbReference>
<keyword evidence="4" id="KW-1185">Reference proteome</keyword>
<dbReference type="PANTHER" id="PTHR11941:SF54">
    <property type="entry name" value="ENOYL-COA HYDRATASE, MITOCHONDRIAL"/>
    <property type="match status" value="1"/>
</dbReference>
<comment type="similarity">
    <text evidence="1 2">Belongs to the enoyl-CoA hydratase/isomerase family.</text>
</comment>
<evidence type="ECO:0000256" key="1">
    <source>
        <dbReference type="ARBA" id="ARBA00005254"/>
    </source>
</evidence>
<evidence type="ECO:0000313" key="3">
    <source>
        <dbReference type="EMBL" id="GAA4126748.1"/>
    </source>
</evidence>
<dbReference type="InterPro" id="IPR018376">
    <property type="entry name" value="Enoyl-CoA_hyd/isom_CS"/>
</dbReference>
<evidence type="ECO:0000313" key="4">
    <source>
        <dbReference type="Proteomes" id="UP001500266"/>
    </source>
</evidence>
<dbReference type="PROSITE" id="PS00166">
    <property type="entry name" value="ENOYL_COA_HYDRATASE"/>
    <property type="match status" value="1"/>
</dbReference>
<evidence type="ECO:0000256" key="2">
    <source>
        <dbReference type="RuleBase" id="RU003707"/>
    </source>
</evidence>
<sequence length="247" mass="26720">MTVVRVDREDHLLWVGLDRPAKHNALDQAMVAELEAVLEAARRGDPCVLIVHSTTPGMFAAGADIAELRDRDADAALLAINAGLFDRLEAHRWPTIALVDGPAFGGGCELALACDFRIGSGNARFAQPEPSLGIIAGAGANWRLPQLAGLATARRMLYAGARLDAAQALRAGLLDEVVDDRARLVERGRELAAAIAERSWRALELTKLALRSRRPATTAFDVAAQALLFDSADKHTRMTAFLERRNR</sequence>
<dbReference type="Gene3D" id="3.90.226.10">
    <property type="entry name" value="2-enoyl-CoA Hydratase, Chain A, domain 1"/>
    <property type="match status" value="1"/>
</dbReference>